<dbReference type="PANTHER" id="PTHR10924">
    <property type="entry name" value="MAJOR FACILITATOR SUPERFAMILY PROTEIN-RELATED"/>
    <property type="match status" value="1"/>
</dbReference>
<dbReference type="GO" id="GO:0022857">
    <property type="term" value="F:transmembrane transporter activity"/>
    <property type="evidence" value="ECO:0007669"/>
    <property type="project" value="InterPro"/>
</dbReference>
<dbReference type="Proteomes" id="UP000265200">
    <property type="component" value="Chromosome 10"/>
</dbReference>
<keyword evidence="2 5" id="KW-0812">Transmembrane</keyword>
<evidence type="ECO:0000313" key="6">
    <source>
        <dbReference type="Ensembl" id="ENSORLP00015011238.1"/>
    </source>
</evidence>
<name>A0A3P9HU67_ORYLA</name>
<sequence length="501" mass="53655">MDDGVDRAEVPTVCSGVSGGAQSEIRKLLSFKVYKQRWLVLLVLCLLNCSNATIWLTFAPVADQSAQYLKVSLDAINWLSLVYMVVAIPLSFGTTWMLDTLGLRITVSGILFLSLDRADVCDVSVFLPPQLILGSWLNMLGAMLRLVGQPNAVSDDMRFLVVMLGQTLCALAQPLIIFTPTKVAALWFPDHQRATANMIASMSNPLGILLANVISPLIAKSSAEIPVLMLAYGAPTCIICFLATLGIRTSQPPTPPSASAESSGSEPFVQGLKLLLKNKAYLVLLLCFGSGIAVFTCFSTLLEQVLCVRGYTNDFAGLCGALFIVFGIVGAGALGLYVDKTKKFIEATKINMGLTALACVAFSVVSLMPRQKFAVAAVCSLFGLFGFSIYPVAMELSVECSYPVGEATSAGLVFVSGQVQSVLYIIVLQALTTRLADSPQSTCGDAAFSWRGGLLQTRHLNPCVLSYDPPPPPLTLTCSPYHEKGGKISCNPWTPVKITNH</sequence>
<feature type="transmembrane region" description="Helical" evidence="5">
    <location>
        <begin position="350"/>
        <end position="367"/>
    </location>
</feature>
<evidence type="ECO:0000256" key="4">
    <source>
        <dbReference type="ARBA" id="ARBA00023136"/>
    </source>
</evidence>
<dbReference type="Gene3D" id="1.20.1250.20">
    <property type="entry name" value="MFS general substrate transporter like domains"/>
    <property type="match status" value="1"/>
</dbReference>
<evidence type="ECO:0000256" key="2">
    <source>
        <dbReference type="ARBA" id="ARBA00022692"/>
    </source>
</evidence>
<comment type="subcellular location">
    <subcellularLocation>
        <location evidence="1">Membrane</location>
        <topology evidence="1">Multi-pass membrane protein</topology>
    </subcellularLocation>
</comment>
<reference key="1">
    <citation type="journal article" date="2007" name="Nature">
        <title>The medaka draft genome and insights into vertebrate genome evolution.</title>
        <authorList>
            <person name="Kasahara M."/>
            <person name="Naruse K."/>
            <person name="Sasaki S."/>
            <person name="Nakatani Y."/>
            <person name="Qu W."/>
            <person name="Ahsan B."/>
            <person name="Yamada T."/>
            <person name="Nagayasu Y."/>
            <person name="Doi K."/>
            <person name="Kasai Y."/>
            <person name="Jindo T."/>
            <person name="Kobayashi D."/>
            <person name="Shimada A."/>
            <person name="Toyoda A."/>
            <person name="Kuroki Y."/>
            <person name="Fujiyama A."/>
            <person name="Sasaki T."/>
            <person name="Shimizu A."/>
            <person name="Asakawa S."/>
            <person name="Shimizu N."/>
            <person name="Hashimoto S."/>
            <person name="Yang J."/>
            <person name="Lee Y."/>
            <person name="Matsushima K."/>
            <person name="Sugano S."/>
            <person name="Sakaizumi M."/>
            <person name="Narita T."/>
            <person name="Ohishi K."/>
            <person name="Haga S."/>
            <person name="Ohta F."/>
            <person name="Nomoto H."/>
            <person name="Nogata K."/>
            <person name="Morishita T."/>
            <person name="Endo T."/>
            <person name="Shin-I T."/>
            <person name="Takeda H."/>
            <person name="Morishita S."/>
            <person name="Kohara Y."/>
        </authorList>
    </citation>
    <scope>NUCLEOTIDE SEQUENCE [LARGE SCALE GENOMIC DNA]</scope>
    <source>
        <strain>Hd-rR</strain>
    </source>
</reference>
<reference evidence="6" key="4">
    <citation type="submission" date="2025-09" db="UniProtKB">
        <authorList>
            <consortium name="Ensembl"/>
        </authorList>
    </citation>
    <scope>IDENTIFICATION</scope>
    <source>
        <strain evidence="6">HSOK</strain>
    </source>
</reference>
<feature type="transmembrane region" description="Helical" evidence="5">
    <location>
        <begin position="38"/>
        <end position="58"/>
    </location>
</feature>
<dbReference type="Pfam" id="PF07690">
    <property type="entry name" value="MFS_1"/>
    <property type="match status" value="1"/>
</dbReference>
<proteinExistence type="predicted"/>
<dbReference type="AlphaFoldDB" id="A0A3P9HU67"/>
<feature type="transmembrane region" description="Helical" evidence="5">
    <location>
        <begin position="315"/>
        <end position="338"/>
    </location>
</feature>
<evidence type="ECO:0000256" key="3">
    <source>
        <dbReference type="ARBA" id="ARBA00022989"/>
    </source>
</evidence>
<keyword evidence="3 5" id="KW-1133">Transmembrane helix</keyword>
<feature type="transmembrane region" description="Helical" evidence="5">
    <location>
        <begin position="280"/>
        <end position="303"/>
    </location>
</feature>
<dbReference type="InterPro" id="IPR049680">
    <property type="entry name" value="FLVCR1-2_SLC49-like"/>
</dbReference>
<dbReference type="InterPro" id="IPR036259">
    <property type="entry name" value="MFS_trans_sf"/>
</dbReference>
<accession>A0A3P9HU67</accession>
<dbReference type="Ensembl" id="ENSORLT00015018032.1">
    <property type="protein sequence ID" value="ENSORLP00015011238.1"/>
    <property type="gene ID" value="ENSORLG00015012063.1"/>
</dbReference>
<evidence type="ECO:0000256" key="1">
    <source>
        <dbReference type="ARBA" id="ARBA00004141"/>
    </source>
</evidence>
<feature type="transmembrane region" description="Helical" evidence="5">
    <location>
        <begin position="157"/>
        <end position="178"/>
    </location>
</feature>
<evidence type="ECO:0000313" key="7">
    <source>
        <dbReference type="Proteomes" id="UP000265200"/>
    </source>
</evidence>
<dbReference type="CDD" id="cd17399">
    <property type="entry name" value="MFS_MFSD7"/>
    <property type="match status" value="1"/>
</dbReference>
<dbReference type="SUPFAM" id="SSF103473">
    <property type="entry name" value="MFS general substrate transporter"/>
    <property type="match status" value="1"/>
</dbReference>
<keyword evidence="4 5" id="KW-0472">Membrane</keyword>
<feature type="transmembrane region" description="Helical" evidence="5">
    <location>
        <begin position="373"/>
        <end position="393"/>
    </location>
</feature>
<protein>
    <submittedName>
        <fullName evidence="6">Solute carrier family 49 member 3</fullName>
    </submittedName>
</protein>
<dbReference type="InterPro" id="IPR011701">
    <property type="entry name" value="MFS"/>
</dbReference>
<feature type="transmembrane region" description="Helical" evidence="5">
    <location>
        <begin position="78"/>
        <end position="98"/>
    </location>
</feature>
<reference evidence="6" key="3">
    <citation type="submission" date="2025-08" db="UniProtKB">
        <authorList>
            <consortium name="Ensembl"/>
        </authorList>
    </citation>
    <scope>IDENTIFICATION</scope>
    <source>
        <strain evidence="6">HSOK</strain>
    </source>
</reference>
<dbReference type="GO" id="GO:0016020">
    <property type="term" value="C:membrane"/>
    <property type="evidence" value="ECO:0007669"/>
    <property type="project" value="UniProtKB-SubCell"/>
</dbReference>
<reference evidence="6 7" key="2">
    <citation type="submission" date="2017-04" db="EMBL/GenBank/DDBJ databases">
        <title>CpG methylation of centromeres and impact of large insertions on vertebrate speciation.</title>
        <authorList>
            <person name="Ichikawa K."/>
            <person name="Yoshimura J."/>
            <person name="Morishita S."/>
        </authorList>
    </citation>
    <scope>NUCLEOTIDE SEQUENCE</scope>
    <source>
        <strain evidence="6 7">HSOK</strain>
    </source>
</reference>
<dbReference type="PANTHER" id="PTHR10924:SF6">
    <property type="entry name" value="SOLUTE CARRIER FAMILY 49 MEMBER A3"/>
    <property type="match status" value="1"/>
</dbReference>
<feature type="transmembrane region" description="Helical" evidence="5">
    <location>
        <begin position="225"/>
        <end position="247"/>
    </location>
</feature>
<organism evidence="6 7">
    <name type="scientific">Oryzias latipes</name>
    <name type="common">Japanese rice fish</name>
    <name type="synonym">Japanese killifish</name>
    <dbReference type="NCBI Taxonomy" id="8090"/>
    <lineage>
        <taxon>Eukaryota</taxon>
        <taxon>Metazoa</taxon>
        <taxon>Chordata</taxon>
        <taxon>Craniata</taxon>
        <taxon>Vertebrata</taxon>
        <taxon>Euteleostomi</taxon>
        <taxon>Actinopterygii</taxon>
        <taxon>Neopterygii</taxon>
        <taxon>Teleostei</taxon>
        <taxon>Neoteleostei</taxon>
        <taxon>Acanthomorphata</taxon>
        <taxon>Ovalentaria</taxon>
        <taxon>Atherinomorphae</taxon>
        <taxon>Beloniformes</taxon>
        <taxon>Adrianichthyidae</taxon>
        <taxon>Oryziinae</taxon>
        <taxon>Oryzias</taxon>
    </lineage>
</organism>
<evidence type="ECO:0000256" key="5">
    <source>
        <dbReference type="SAM" id="Phobius"/>
    </source>
</evidence>
<feature type="transmembrane region" description="Helical" evidence="5">
    <location>
        <begin position="199"/>
        <end position="219"/>
    </location>
</feature>